<gene>
    <name evidence="1" type="ORF">A2Z78_01800</name>
</gene>
<sequence>MATKINTPAGPQLVVSPEEHEVMQAVRNGRFLKGRCRYCNTRFRLATVSYCYRIRGSPLTGKGTYRRINEVIKYCPKCEGKPRRQGHFIV</sequence>
<comment type="caution">
    <text evidence="1">The sequence shown here is derived from an EMBL/GenBank/DDBJ whole genome shotgun (WGS) entry which is preliminary data.</text>
</comment>
<evidence type="ECO:0000313" key="2">
    <source>
        <dbReference type="Proteomes" id="UP000176752"/>
    </source>
</evidence>
<evidence type="ECO:0000313" key="1">
    <source>
        <dbReference type="EMBL" id="OGZ17919.1"/>
    </source>
</evidence>
<reference evidence="1 2" key="1">
    <citation type="journal article" date="2016" name="Nat. Commun.">
        <title>Thousands of microbial genomes shed light on interconnected biogeochemical processes in an aquifer system.</title>
        <authorList>
            <person name="Anantharaman K."/>
            <person name="Brown C.T."/>
            <person name="Hug L.A."/>
            <person name="Sharon I."/>
            <person name="Castelle C.J."/>
            <person name="Probst A.J."/>
            <person name="Thomas B.C."/>
            <person name="Singh A."/>
            <person name="Wilkins M.J."/>
            <person name="Karaoz U."/>
            <person name="Brodie E.L."/>
            <person name="Williams K.H."/>
            <person name="Hubbard S.S."/>
            <person name="Banfield J.F."/>
        </authorList>
    </citation>
    <scope>NUCLEOTIDE SEQUENCE [LARGE SCALE GENOMIC DNA]</scope>
</reference>
<protein>
    <submittedName>
        <fullName evidence="1">Uncharacterized protein</fullName>
    </submittedName>
</protein>
<accession>A0A1G2DWB8</accession>
<dbReference type="EMBL" id="MHLV01000009">
    <property type="protein sequence ID" value="OGZ17919.1"/>
    <property type="molecule type" value="Genomic_DNA"/>
</dbReference>
<dbReference type="AlphaFoldDB" id="A0A1G2DWB8"/>
<dbReference type="STRING" id="1801660.A2Z78_01800"/>
<organism evidence="1 2">
    <name type="scientific">Candidatus Nealsonbacteria bacterium RBG_13_36_15</name>
    <dbReference type="NCBI Taxonomy" id="1801660"/>
    <lineage>
        <taxon>Bacteria</taxon>
        <taxon>Candidatus Nealsoniibacteriota</taxon>
    </lineage>
</organism>
<name>A0A1G2DWB8_9BACT</name>
<dbReference type="Proteomes" id="UP000176752">
    <property type="component" value="Unassembled WGS sequence"/>
</dbReference>
<proteinExistence type="predicted"/>